<dbReference type="AlphaFoldDB" id="A0A6N2W5B7"/>
<dbReference type="Gene3D" id="1.25.40.10">
    <property type="entry name" value="Tetratricopeptide repeat domain"/>
    <property type="match status" value="1"/>
</dbReference>
<protein>
    <submittedName>
        <fullName evidence="2">SPBc2 prophage-derived glycosyltransferase SunS</fullName>
        <ecNumber evidence="2">2.4.1.-</ecNumber>
    </submittedName>
</protein>
<dbReference type="InterPro" id="IPR001173">
    <property type="entry name" value="Glyco_trans_2-like"/>
</dbReference>
<dbReference type="InterPro" id="IPR011990">
    <property type="entry name" value="TPR-like_helical_dom_sf"/>
</dbReference>
<proteinExistence type="predicted"/>
<dbReference type="InterPro" id="IPR029044">
    <property type="entry name" value="Nucleotide-diphossugar_trans"/>
</dbReference>
<keyword evidence="2" id="KW-0808">Transferase</keyword>
<dbReference type="EMBL" id="CACRTF010000014">
    <property type="protein sequence ID" value="VYT37478.1"/>
    <property type="molecule type" value="Genomic_DNA"/>
</dbReference>
<feature type="domain" description="Glycosyltransferase 2-like" evidence="1">
    <location>
        <begin position="11"/>
        <end position="130"/>
    </location>
</feature>
<dbReference type="SUPFAM" id="SSF53448">
    <property type="entry name" value="Nucleotide-diphospho-sugar transferases"/>
    <property type="match status" value="1"/>
</dbReference>
<dbReference type="CDD" id="cd02511">
    <property type="entry name" value="Beta4Glucosyltransferase"/>
    <property type="match status" value="1"/>
</dbReference>
<accession>A0A6N2W5B7</accession>
<dbReference type="SUPFAM" id="SSF48452">
    <property type="entry name" value="TPR-like"/>
    <property type="match status" value="1"/>
</dbReference>
<evidence type="ECO:0000259" key="1">
    <source>
        <dbReference type="Pfam" id="PF00535"/>
    </source>
</evidence>
<dbReference type="RefSeq" id="WP_002577899.1">
    <property type="nucleotide sequence ID" value="NZ_BAABZS010000001.1"/>
</dbReference>
<dbReference type="EC" id="2.4.1.-" evidence="2"/>
<dbReference type="PANTHER" id="PTHR43630:SF2">
    <property type="entry name" value="GLYCOSYLTRANSFERASE"/>
    <property type="match status" value="1"/>
</dbReference>
<dbReference type="Gene3D" id="3.90.550.10">
    <property type="entry name" value="Spore Coat Polysaccharide Biosynthesis Protein SpsA, Chain A"/>
    <property type="match status" value="1"/>
</dbReference>
<evidence type="ECO:0000313" key="2">
    <source>
        <dbReference type="EMBL" id="VYT37478.1"/>
    </source>
</evidence>
<gene>
    <name evidence="2" type="primary">sunS_3</name>
    <name evidence="2" type="ORF">CBLFYP116_03301</name>
</gene>
<reference evidence="2" key="1">
    <citation type="submission" date="2019-11" db="EMBL/GenBank/DDBJ databases">
        <authorList>
            <person name="Feng L."/>
        </authorList>
    </citation>
    <scope>NUCLEOTIDE SEQUENCE</scope>
    <source>
        <strain evidence="2">CbolteaeLFYP116</strain>
    </source>
</reference>
<sequence>MGCADVRLSQCMIVKNEETNIERALSWGKDIVYEQIVVDTGSTDRTVELARAMGAKVYDFEWIDDFAAAKNYAISKASGEWIAFLDADEYFPPEEAEKLMPLLNKLARTRYYVMLTSWMHVNRDEKIFAGGVQTRIFKRMEGLRYKKRIHEELELNGGSIVECTVDASNELAIFHSGYDLSSSEDKQKGERNARLILMELEEHPDDYDMMGYLGDAYYSIRDNNERAEEWYRKSIDRMPAHIDEYDVRSAVTFWKLMTILYKKNDEMAMMEIYDKAIRLIPKESDYDYVAGKFYVAKQDFKKGAYHLARALQILDKHGSVNRGELLTGNLQGTWELLAMCHYQNGDLDQCVKCCTALLKADRYLMSTLVMMLCAFKWDEERDAAKAAKEANGAKAADAADVAMFLGTLYDMNRLKDRIFILRAAMKADYGNLVKVVRSTCSQEELQCFDQSMEQRGTHS</sequence>
<dbReference type="PANTHER" id="PTHR43630">
    <property type="entry name" value="POLY-BETA-1,6-N-ACETYL-D-GLUCOSAMINE SYNTHASE"/>
    <property type="match status" value="1"/>
</dbReference>
<dbReference type="GeneID" id="23116400"/>
<dbReference type="GO" id="GO:0016757">
    <property type="term" value="F:glycosyltransferase activity"/>
    <property type="evidence" value="ECO:0007669"/>
    <property type="project" value="UniProtKB-KW"/>
</dbReference>
<name>A0A6N2W5B7_9FIRM</name>
<keyword evidence="2" id="KW-0328">Glycosyltransferase</keyword>
<organism evidence="2">
    <name type="scientific">Enterocloster bolteae</name>
    <dbReference type="NCBI Taxonomy" id="208479"/>
    <lineage>
        <taxon>Bacteria</taxon>
        <taxon>Bacillati</taxon>
        <taxon>Bacillota</taxon>
        <taxon>Clostridia</taxon>
        <taxon>Lachnospirales</taxon>
        <taxon>Lachnospiraceae</taxon>
        <taxon>Enterocloster</taxon>
    </lineage>
</organism>
<dbReference type="Pfam" id="PF00535">
    <property type="entry name" value="Glycos_transf_2"/>
    <property type="match status" value="1"/>
</dbReference>